<organism evidence="3 4">
    <name type="scientific">Ellagibacter isourolithinifaciens</name>
    <dbReference type="NCBI Taxonomy" id="2137581"/>
    <lineage>
        <taxon>Bacteria</taxon>
        <taxon>Bacillati</taxon>
        <taxon>Actinomycetota</taxon>
        <taxon>Coriobacteriia</taxon>
        <taxon>Eggerthellales</taxon>
        <taxon>Eggerthellaceae</taxon>
        <taxon>Ellagibacter</taxon>
    </lineage>
</organism>
<keyword evidence="1" id="KW-0175">Coiled coil</keyword>
<dbReference type="EMBL" id="WAJR01000017">
    <property type="protein sequence ID" value="KAB1640139.1"/>
    <property type="molecule type" value="Genomic_DNA"/>
</dbReference>
<feature type="transmembrane region" description="Helical" evidence="2">
    <location>
        <begin position="21"/>
        <end position="39"/>
    </location>
</feature>
<feature type="transmembrane region" description="Helical" evidence="2">
    <location>
        <begin position="59"/>
        <end position="76"/>
    </location>
</feature>
<dbReference type="RefSeq" id="WP_158049856.1">
    <property type="nucleotide sequence ID" value="NZ_WAJR01000017.1"/>
</dbReference>
<comment type="caution">
    <text evidence="3">The sequence shown here is derived from an EMBL/GenBank/DDBJ whole genome shotgun (WGS) entry which is preliminary data.</text>
</comment>
<dbReference type="GeneID" id="98658198"/>
<evidence type="ECO:0000313" key="3">
    <source>
        <dbReference type="EMBL" id="KAB1640139.1"/>
    </source>
</evidence>
<keyword evidence="2" id="KW-0472">Membrane</keyword>
<keyword evidence="2" id="KW-0812">Transmembrane</keyword>
<accession>A0A6N6NKX5</accession>
<keyword evidence="4" id="KW-1185">Reference proteome</keyword>
<keyword evidence="2" id="KW-1133">Transmembrane helix</keyword>
<feature type="transmembrane region" description="Helical" evidence="2">
    <location>
        <begin position="176"/>
        <end position="196"/>
    </location>
</feature>
<name>A0A6N6NKX5_9ACTN</name>
<dbReference type="AlphaFoldDB" id="A0A6N6NKX5"/>
<dbReference type="OrthoDB" id="3189291at2"/>
<proteinExistence type="predicted"/>
<evidence type="ECO:0000256" key="2">
    <source>
        <dbReference type="SAM" id="Phobius"/>
    </source>
</evidence>
<evidence type="ECO:0000313" key="4">
    <source>
        <dbReference type="Proteomes" id="UP000468668"/>
    </source>
</evidence>
<gene>
    <name evidence="3" type="ORF">F8C90_07230</name>
</gene>
<dbReference type="Proteomes" id="UP000468668">
    <property type="component" value="Unassembled WGS sequence"/>
</dbReference>
<evidence type="ECO:0000256" key="1">
    <source>
        <dbReference type="SAM" id="Coils"/>
    </source>
</evidence>
<protein>
    <submittedName>
        <fullName evidence="3">Uncharacterized protein</fullName>
    </submittedName>
</protein>
<sequence length="377" mass="41176">MRALSEKEKKQIKRYCVYPKIALRALIMSFALCALIVPLEMIDDLVFHNDGFQPTGINAGIALVALCVAVFCFCALRPKFGMRGKQWLDLQNRLAVKQTQSDRSAQVAGVLATQAAGRLLQKSDNKAAQALGGAAQVAGAVGAVSTAADMLSESANNAEAMADAYGVPVPNIKKQLIAFSIVPVLVLIAIYIPQYAQGSQEAQEKIALAAEQIDMAENALEQVCERVSADDPHEKYKDYGYHVRGYLREGDYSWEGAYVYLTFDEYGTITEINYCEGVNIAASLEENLSQAERDFQTLNAPLNGLNISVADPELLATSAIPVDFKETFLAGSFYGGVRVYSNDTPVRVACSFDTESEEEFDEYSRPQITLSVWKANS</sequence>
<reference evidence="3 4" key="1">
    <citation type="submission" date="2019-09" db="EMBL/GenBank/DDBJ databases">
        <title>Whole genome shotgun sequencing (WGS) of Ellagibacter isourolithinifaciens DSM 104140(T) and Adlercreutzia muris DSM 29508(T).</title>
        <authorList>
            <person name="Stoll D.A."/>
            <person name="Danylec N."/>
            <person name="Huch M."/>
        </authorList>
    </citation>
    <scope>NUCLEOTIDE SEQUENCE [LARGE SCALE GENOMIC DNA]</scope>
    <source>
        <strain evidence="3 4">DSM 104140</strain>
    </source>
</reference>
<feature type="coiled-coil region" evidence="1">
    <location>
        <begin position="199"/>
        <end position="226"/>
    </location>
</feature>